<dbReference type="SUPFAM" id="SSF51197">
    <property type="entry name" value="Clavaminate synthase-like"/>
    <property type="match status" value="1"/>
</dbReference>
<name>A0A843UQ55_COLES</name>
<dbReference type="PROSITE" id="PS51471">
    <property type="entry name" value="FE2OG_OXY"/>
    <property type="match status" value="1"/>
</dbReference>
<evidence type="ECO:0000259" key="7">
    <source>
        <dbReference type="PROSITE" id="PS51471"/>
    </source>
</evidence>
<dbReference type="AlphaFoldDB" id="A0A843UQ55"/>
<proteinExistence type="inferred from homology"/>
<dbReference type="Proteomes" id="UP000652761">
    <property type="component" value="Unassembled WGS sequence"/>
</dbReference>
<dbReference type="InterPro" id="IPR044861">
    <property type="entry name" value="IPNS-like_FE2OG_OXY"/>
</dbReference>
<organism evidence="8 9">
    <name type="scientific">Colocasia esculenta</name>
    <name type="common">Wild taro</name>
    <name type="synonym">Arum esculentum</name>
    <dbReference type="NCBI Taxonomy" id="4460"/>
    <lineage>
        <taxon>Eukaryota</taxon>
        <taxon>Viridiplantae</taxon>
        <taxon>Streptophyta</taxon>
        <taxon>Embryophyta</taxon>
        <taxon>Tracheophyta</taxon>
        <taxon>Spermatophyta</taxon>
        <taxon>Magnoliopsida</taxon>
        <taxon>Liliopsida</taxon>
        <taxon>Araceae</taxon>
        <taxon>Aroideae</taxon>
        <taxon>Colocasieae</taxon>
        <taxon>Colocasia</taxon>
    </lineage>
</organism>
<comment type="caution">
    <text evidence="8">The sequence shown here is derived from an EMBL/GenBank/DDBJ whole genome shotgun (WGS) entry which is preliminary data.</text>
</comment>
<sequence length="415" mass="45640">MATMGNTNSVIRRFLPAESQQREASPRVPHKGVSSSEAPRKKDDKDHLSNSAAAGYDLERELKQFIEAKASIKDLVDAGITHIPGFCHFPDSIRTSPPSTTARSSIPVVDLSVPRPRAVELVAGAAREWGFFLVTNHGIPLHQISAALSSVQAFNELPAETKATYSTREETRAFIFNSNLTPSMRGVASWRDNLQVATSPRLPNPETIPEVCRVELLDWDKTTRGLAARLMELLSEGLGVEAERLEGLSCLDGRVVMGNYYPYCPQPELTMGQGGHTDPAALTVLVQNEVGGLLIKKGSVFEDGEWFEVDPVPGAIIIIIGDILQIISNDEYKSAEHKVVANPHKTSRISVASFCFPGKMDDSTHYGPLQELVSKKPARYRQFTMSEHRRAMFARVEGVSSVVHNFKLEEAHTTP</sequence>
<keyword evidence="3 5" id="KW-0560">Oxidoreductase</keyword>
<dbReference type="PANTHER" id="PTHR10209:SF751">
    <property type="entry name" value="OS06G0255100 PROTEIN"/>
    <property type="match status" value="1"/>
</dbReference>
<dbReference type="GO" id="GO:0051213">
    <property type="term" value="F:dioxygenase activity"/>
    <property type="evidence" value="ECO:0007669"/>
    <property type="project" value="UniProtKB-ARBA"/>
</dbReference>
<gene>
    <name evidence="8" type="ORF">Taro_021002</name>
</gene>
<dbReference type="EMBL" id="NMUH01001057">
    <property type="protein sequence ID" value="MQL88442.1"/>
    <property type="molecule type" value="Genomic_DNA"/>
</dbReference>
<dbReference type="GO" id="GO:0046872">
    <property type="term" value="F:metal ion binding"/>
    <property type="evidence" value="ECO:0007669"/>
    <property type="project" value="UniProtKB-KW"/>
</dbReference>
<accession>A0A843UQ55</accession>
<feature type="compositionally biased region" description="Basic and acidic residues" evidence="6">
    <location>
        <begin position="38"/>
        <end position="48"/>
    </location>
</feature>
<reference evidence="8" key="1">
    <citation type="submission" date="2017-07" db="EMBL/GenBank/DDBJ databases">
        <title>Taro Niue Genome Assembly and Annotation.</title>
        <authorList>
            <person name="Atibalentja N."/>
            <person name="Keating K."/>
            <person name="Fields C.J."/>
        </authorList>
    </citation>
    <scope>NUCLEOTIDE SEQUENCE</scope>
    <source>
        <strain evidence="8">Niue_2</strain>
        <tissue evidence="8">Leaf</tissue>
    </source>
</reference>
<evidence type="ECO:0000313" key="8">
    <source>
        <dbReference type="EMBL" id="MQL88442.1"/>
    </source>
</evidence>
<evidence type="ECO:0000256" key="6">
    <source>
        <dbReference type="SAM" id="MobiDB-lite"/>
    </source>
</evidence>
<dbReference type="OrthoDB" id="288590at2759"/>
<dbReference type="InterPro" id="IPR027443">
    <property type="entry name" value="IPNS-like_sf"/>
</dbReference>
<keyword evidence="4 5" id="KW-0408">Iron</keyword>
<dbReference type="Pfam" id="PF03171">
    <property type="entry name" value="2OG-FeII_Oxy"/>
    <property type="match status" value="1"/>
</dbReference>
<feature type="region of interest" description="Disordered" evidence="6">
    <location>
        <begin position="1"/>
        <end position="49"/>
    </location>
</feature>
<dbReference type="PANTHER" id="PTHR10209">
    <property type="entry name" value="OXIDOREDUCTASE, 2OG-FE II OXYGENASE FAMILY PROTEIN"/>
    <property type="match status" value="1"/>
</dbReference>
<dbReference type="Gene3D" id="2.60.120.330">
    <property type="entry name" value="B-lactam Antibiotic, Isopenicillin N Synthase, Chain"/>
    <property type="match status" value="1"/>
</dbReference>
<evidence type="ECO:0000256" key="4">
    <source>
        <dbReference type="ARBA" id="ARBA00023004"/>
    </source>
</evidence>
<feature type="compositionally biased region" description="Polar residues" evidence="6">
    <location>
        <begin position="1"/>
        <end position="10"/>
    </location>
</feature>
<keyword evidence="2 5" id="KW-0479">Metal-binding</keyword>
<evidence type="ECO:0000313" key="9">
    <source>
        <dbReference type="Proteomes" id="UP000652761"/>
    </source>
</evidence>
<dbReference type="InterPro" id="IPR005123">
    <property type="entry name" value="Oxoglu/Fe-dep_dioxygenase_dom"/>
</dbReference>
<comment type="similarity">
    <text evidence="1 5">Belongs to the iron/ascorbate-dependent oxidoreductase family.</text>
</comment>
<evidence type="ECO:0000256" key="3">
    <source>
        <dbReference type="ARBA" id="ARBA00023002"/>
    </source>
</evidence>
<evidence type="ECO:0000256" key="2">
    <source>
        <dbReference type="ARBA" id="ARBA00022723"/>
    </source>
</evidence>
<keyword evidence="9" id="KW-1185">Reference proteome</keyword>
<dbReference type="InterPro" id="IPR026992">
    <property type="entry name" value="DIOX_N"/>
</dbReference>
<feature type="domain" description="Fe2OG dioxygenase" evidence="7">
    <location>
        <begin position="246"/>
        <end position="357"/>
    </location>
</feature>
<dbReference type="Pfam" id="PF14226">
    <property type="entry name" value="DIOX_N"/>
    <property type="match status" value="1"/>
</dbReference>
<protein>
    <recommendedName>
        <fullName evidence="7">Fe2OG dioxygenase domain-containing protein</fullName>
    </recommendedName>
</protein>
<evidence type="ECO:0000256" key="1">
    <source>
        <dbReference type="ARBA" id="ARBA00008056"/>
    </source>
</evidence>
<evidence type="ECO:0000256" key="5">
    <source>
        <dbReference type="RuleBase" id="RU003682"/>
    </source>
</evidence>
<dbReference type="FunFam" id="2.60.120.330:FF:000026">
    <property type="entry name" value="DIBOA-glucoside dioxygenase BX6"/>
    <property type="match status" value="1"/>
</dbReference>